<accession>A0A8J3RNG4</accession>
<proteinExistence type="predicted"/>
<organism evidence="2 3">
    <name type="scientific">Planobispora longispora</name>
    <dbReference type="NCBI Taxonomy" id="28887"/>
    <lineage>
        <taxon>Bacteria</taxon>
        <taxon>Bacillati</taxon>
        <taxon>Actinomycetota</taxon>
        <taxon>Actinomycetes</taxon>
        <taxon>Streptosporangiales</taxon>
        <taxon>Streptosporangiaceae</taxon>
        <taxon>Planobispora</taxon>
    </lineage>
</organism>
<dbReference type="Proteomes" id="UP000616724">
    <property type="component" value="Unassembled WGS sequence"/>
</dbReference>
<gene>
    <name evidence="2" type="ORF">Plo01_53210</name>
</gene>
<reference evidence="2 3" key="1">
    <citation type="submission" date="2021-01" db="EMBL/GenBank/DDBJ databases">
        <title>Whole genome shotgun sequence of Planobispora longispora NBRC 13918.</title>
        <authorList>
            <person name="Komaki H."/>
            <person name="Tamura T."/>
        </authorList>
    </citation>
    <scope>NUCLEOTIDE SEQUENCE [LARGE SCALE GENOMIC DNA]</scope>
    <source>
        <strain evidence="2 3">NBRC 13918</strain>
    </source>
</reference>
<dbReference type="EMBL" id="BOOH01000044">
    <property type="protein sequence ID" value="GIH78892.1"/>
    <property type="molecule type" value="Genomic_DNA"/>
</dbReference>
<protein>
    <submittedName>
        <fullName evidence="2">Uncharacterized protein</fullName>
    </submittedName>
</protein>
<name>A0A8J3RNG4_9ACTN</name>
<keyword evidence="1" id="KW-0812">Transmembrane</keyword>
<keyword evidence="1" id="KW-1133">Transmembrane helix</keyword>
<keyword evidence="1" id="KW-0472">Membrane</keyword>
<evidence type="ECO:0000313" key="3">
    <source>
        <dbReference type="Proteomes" id="UP000616724"/>
    </source>
</evidence>
<keyword evidence="3" id="KW-1185">Reference proteome</keyword>
<feature type="transmembrane region" description="Helical" evidence="1">
    <location>
        <begin position="51"/>
        <end position="71"/>
    </location>
</feature>
<dbReference type="AlphaFoldDB" id="A0A8J3RNG4"/>
<evidence type="ECO:0000256" key="1">
    <source>
        <dbReference type="SAM" id="Phobius"/>
    </source>
</evidence>
<sequence length="109" mass="11819">MIAGALTWVAAFFAFMAVGFPLELRECGADPFTGYETERCALVGEWGSAAARVWVAGPLLWLLAGLSLRLLPERLVRTRRLVVWSVPALPGSDIAAQAIVYMLYGPPLV</sequence>
<feature type="transmembrane region" description="Helical" evidence="1">
    <location>
        <begin position="83"/>
        <end position="104"/>
    </location>
</feature>
<evidence type="ECO:0000313" key="2">
    <source>
        <dbReference type="EMBL" id="GIH78892.1"/>
    </source>
</evidence>
<comment type="caution">
    <text evidence="2">The sequence shown here is derived from an EMBL/GenBank/DDBJ whole genome shotgun (WGS) entry which is preliminary data.</text>
</comment>